<keyword evidence="1" id="KW-1133">Transmembrane helix</keyword>
<evidence type="ECO:0000256" key="1">
    <source>
        <dbReference type="SAM" id="Phobius"/>
    </source>
</evidence>
<sequence>MTRTPLYECTRVAFEIEITSAIIYLPYLLCLGLSLKVSLQYLLQRSYNHLLNGFGYSEKAFQILAETHQQEEDQYAL</sequence>
<keyword evidence="3" id="KW-1185">Reference proteome</keyword>
<dbReference type="Proteomes" id="UP000463977">
    <property type="component" value="Segment"/>
</dbReference>
<accession>A0A6B9SRZ4</accession>
<keyword evidence="1" id="KW-0472">Membrane</keyword>
<organism evidence="2 3">
    <name type="scientific">Escherichia phage JN01</name>
    <dbReference type="NCBI Taxonomy" id="2692737"/>
    <lineage>
        <taxon>Viruses</taxon>
        <taxon>Duplodnaviria</taxon>
        <taxon>Heunggongvirae</taxon>
        <taxon>Uroviricota</taxon>
        <taxon>Caudoviricetes</taxon>
        <taxon>Andersonviridae</taxon>
        <taxon>Ounavirinae</taxon>
        <taxon>Felixounavirus</taxon>
        <taxon>Felixounavirus JN01</taxon>
    </lineage>
</organism>
<dbReference type="EMBL" id="MN882542">
    <property type="protein sequence ID" value="QHJ72597.1"/>
    <property type="molecule type" value="Genomic_DNA"/>
</dbReference>
<keyword evidence="1" id="KW-0812">Transmembrane</keyword>
<feature type="transmembrane region" description="Helical" evidence="1">
    <location>
        <begin position="21"/>
        <end position="43"/>
    </location>
</feature>
<protein>
    <submittedName>
        <fullName evidence="2">Uncharacterized protein</fullName>
    </submittedName>
</protein>
<reference evidence="2 3" key="1">
    <citation type="submission" date="2019-12" db="EMBL/GenBank/DDBJ databases">
        <title>Isolation and biological characterization of an alkali-resistant Escherichia coli phage.</title>
        <authorList>
            <person name="Li Y."/>
            <person name="Wu G."/>
            <person name="Shu M."/>
            <person name="Zhong C."/>
        </authorList>
    </citation>
    <scope>NUCLEOTIDE SEQUENCE [LARGE SCALE GENOMIC DNA]</scope>
</reference>
<evidence type="ECO:0000313" key="2">
    <source>
        <dbReference type="EMBL" id="QHJ72597.1"/>
    </source>
</evidence>
<name>A0A6B9SRZ4_9CAUD</name>
<evidence type="ECO:0000313" key="3">
    <source>
        <dbReference type="Proteomes" id="UP000463977"/>
    </source>
</evidence>
<proteinExistence type="predicted"/>